<dbReference type="AlphaFoldDB" id="A0A1G1Y4Q7"/>
<proteinExistence type="predicted"/>
<reference evidence="2 3" key="1">
    <citation type="journal article" date="2016" name="Nat. Commun.">
        <title>Thousands of microbial genomes shed light on interconnected biogeochemical processes in an aquifer system.</title>
        <authorList>
            <person name="Anantharaman K."/>
            <person name="Brown C.T."/>
            <person name="Hug L.A."/>
            <person name="Sharon I."/>
            <person name="Castelle C.J."/>
            <person name="Probst A.J."/>
            <person name="Thomas B.C."/>
            <person name="Singh A."/>
            <person name="Wilkins M.J."/>
            <person name="Karaoz U."/>
            <person name="Brodie E.L."/>
            <person name="Williams K.H."/>
            <person name="Hubbard S.S."/>
            <person name="Banfield J.F."/>
        </authorList>
    </citation>
    <scope>NUCLEOTIDE SEQUENCE [LARGE SCALE GENOMIC DNA]</scope>
</reference>
<protein>
    <submittedName>
        <fullName evidence="2">Uncharacterized protein</fullName>
    </submittedName>
</protein>
<keyword evidence="1" id="KW-1133">Transmembrane helix</keyword>
<feature type="transmembrane region" description="Helical" evidence="1">
    <location>
        <begin position="29"/>
        <end position="50"/>
    </location>
</feature>
<organism evidence="2 3">
    <name type="scientific">Candidatus Buchananbacteria bacterium RIFCSPHIGHO2_01_FULL_47_11b</name>
    <dbReference type="NCBI Taxonomy" id="1797537"/>
    <lineage>
        <taxon>Bacteria</taxon>
        <taxon>Candidatus Buchananiibacteriota</taxon>
    </lineage>
</organism>
<comment type="caution">
    <text evidence="2">The sequence shown here is derived from an EMBL/GenBank/DDBJ whole genome shotgun (WGS) entry which is preliminary data.</text>
</comment>
<evidence type="ECO:0000313" key="2">
    <source>
        <dbReference type="EMBL" id="OGY47305.1"/>
    </source>
</evidence>
<gene>
    <name evidence="2" type="ORF">A2840_01660</name>
</gene>
<keyword evidence="1" id="KW-0812">Transmembrane</keyword>
<keyword evidence="1" id="KW-0472">Membrane</keyword>
<feature type="transmembrane region" description="Helical" evidence="1">
    <location>
        <begin position="119"/>
        <end position="138"/>
    </location>
</feature>
<evidence type="ECO:0000313" key="3">
    <source>
        <dbReference type="Proteomes" id="UP000178385"/>
    </source>
</evidence>
<evidence type="ECO:0000256" key="1">
    <source>
        <dbReference type="SAM" id="Phobius"/>
    </source>
</evidence>
<feature type="transmembrane region" description="Helical" evidence="1">
    <location>
        <begin position="56"/>
        <end position="74"/>
    </location>
</feature>
<sequence>MNTIARWLETFGALLANAGSLVVAQVRNFLVVSFWVLICLAICVGVGLIFQLQPLVVVPVLVIALITAALFMATRVVARVFPTLEGLACVVGGFALWLFFLGFLTSIHPEWFYLSTGNFQSLMVFGTAGLFVSFFLSYIGSKSNVTSYTMVVVVLLFTLAYGLETFRPGLYDRLTATRPNQPVTTAQLKFDAVGYDLQSGDLKPLPNVMLRAGQAVAVIDTLPREFGGEQFISCMLPNERGDFVGGRTIWVPLRKLDIRQGFSEGYQNGFKTTYQDLGDGIQVQRIDLGSGLRMEHLKVPGDPLDSALDTGTPVDIQAWLNRSSRFNAKYGHASGYRSADELADELGSRINENSTGLYMSSTQDAIAGPALAAKALGKPLPASWKWLSSPIAIQTIGVPLTELGITPEQEIEILALAQSTLIPGQETETLVFNPPPVTAEENSMYHYRSRTVVLGHPSRITENGTHCYVGKDEILARSDPKSVEPGMVSIRVLLLPEADIQESPVCFMYYRLKRSDEKE</sequence>
<dbReference type="EMBL" id="MHIG01000014">
    <property type="protein sequence ID" value="OGY47305.1"/>
    <property type="molecule type" value="Genomic_DNA"/>
</dbReference>
<feature type="transmembrane region" description="Helical" evidence="1">
    <location>
        <begin position="86"/>
        <end position="107"/>
    </location>
</feature>
<name>A0A1G1Y4Q7_9BACT</name>
<feature type="transmembrane region" description="Helical" evidence="1">
    <location>
        <begin position="145"/>
        <end position="163"/>
    </location>
</feature>
<accession>A0A1G1Y4Q7</accession>
<dbReference type="Proteomes" id="UP000178385">
    <property type="component" value="Unassembled WGS sequence"/>
</dbReference>